<evidence type="ECO:0008006" key="4">
    <source>
        <dbReference type="Google" id="ProtNLM"/>
    </source>
</evidence>
<evidence type="ECO:0000256" key="1">
    <source>
        <dbReference type="SAM" id="MobiDB-lite"/>
    </source>
</evidence>
<evidence type="ECO:0000313" key="3">
    <source>
        <dbReference type="Proteomes" id="UP000558113"/>
    </source>
</evidence>
<feature type="region of interest" description="Disordered" evidence="1">
    <location>
        <begin position="491"/>
        <end position="510"/>
    </location>
</feature>
<sequence length="891" mass="94434">MKAWTWWARGIVSFVFVTAFILIAHWTVTSASAAAYYINNQVTCSDSNAGTSSGAPWCNVSRASSQAFASGDTINLARGATWTGQTMTFTESGASGSPIAIQAYGSGNRPKLLGNGLAADRLIKLTNPSYWRFSDLELGNAGAGLLLFYTTASHEGLDFKSLYVHGMNGIVKGVPSNTDRIFFSSGILFTGQSLSVPDAANYVVRNVTMDGIEGTDNQDSVNFDFDNGASVTDCYGDCGNVVQNVILNHLNLHDDDGGGTSNSCSDSLRLHLVSNLVLMNSTLKNEASCYSVSGTAAVFAARMNNVVIVNNDMTDVPDTNSADQVAIDFEWNTNQTKLYGNYFANNAGPALDLLNGAACSGCGTTVDLEVNGNAFENNGHHAHGAQAGSGSIYAHTYPSSGVISHNLYKEGTRPFTYGDVSQLALTNNKGIAGSLYPILRDYGGTQGAGGWRYQYKNGSGAWTDMPSFDAASQQWYLTSGSAAQSATKYELTPGTGSSNADVAKSWTAPSSGTVSIRGRVLKSDIAGGNGVVARITKNGTRIWPASGDQTVAYNDRNGYDTHVDGVTVNAGDVIRFEVGNNGSGTNETTSWTPAIAYTASAESLAYDWGFPANGDTMGWTGSSQVSQSVSGGINTLTSSGSDPYIFSPDNLGVNASTYKFIKIRVKNNTAFSDAELFFTTTSDTSFSAAKRARIYMSTSDAGYKNYVFDMSATPGWTGTIKQLRFDALSGTGTMNVDYIRFSDTGWTSTDYAAYWGFNASGNTEGWANQSQISQSVSGGVDTITASGADPYMYSADNLNIDASTYKKVHVQMRYNGSSASTTELFFTTNADSSFTQAKAVAVNVVAGDAIYVDYVFDFTGVAAWSGTIKQLRFDPINASGTADINSIVVTN</sequence>
<dbReference type="Proteomes" id="UP000558113">
    <property type="component" value="Unassembled WGS sequence"/>
</dbReference>
<name>A0A7X5C1A7_9BACL</name>
<dbReference type="RefSeq" id="WP_161703542.1">
    <property type="nucleotide sequence ID" value="NZ_JAAAMU010000019.1"/>
</dbReference>
<gene>
    <name evidence="2" type="ORF">GT003_26155</name>
</gene>
<comment type="caution">
    <text evidence="2">The sequence shown here is derived from an EMBL/GenBank/DDBJ whole genome shotgun (WGS) entry which is preliminary data.</text>
</comment>
<dbReference type="OrthoDB" id="3333873at2"/>
<organism evidence="2 3">
    <name type="scientific">Paenibacillus sacheonensis</name>
    <dbReference type="NCBI Taxonomy" id="742054"/>
    <lineage>
        <taxon>Bacteria</taxon>
        <taxon>Bacillati</taxon>
        <taxon>Bacillota</taxon>
        <taxon>Bacilli</taxon>
        <taxon>Bacillales</taxon>
        <taxon>Paenibacillaceae</taxon>
        <taxon>Paenibacillus</taxon>
    </lineage>
</organism>
<accession>A0A7X5C1A7</accession>
<dbReference type="InterPro" id="IPR011050">
    <property type="entry name" value="Pectin_lyase_fold/virulence"/>
</dbReference>
<dbReference type="AlphaFoldDB" id="A0A7X5C1A7"/>
<dbReference type="EMBL" id="JAAAMU010000019">
    <property type="protein sequence ID" value="NBC72496.1"/>
    <property type="molecule type" value="Genomic_DNA"/>
</dbReference>
<dbReference type="SUPFAM" id="SSF51126">
    <property type="entry name" value="Pectin lyase-like"/>
    <property type="match status" value="1"/>
</dbReference>
<proteinExistence type="predicted"/>
<reference evidence="2 3" key="1">
    <citation type="submission" date="2020-01" db="EMBL/GenBank/DDBJ databases">
        <title>Paenibacillus soybeanensis sp. nov. isolated from the nodules of soybean (Glycine max(L.) Merr).</title>
        <authorList>
            <person name="Wang H."/>
        </authorList>
    </citation>
    <scope>NUCLEOTIDE SEQUENCE [LARGE SCALE GENOMIC DNA]</scope>
    <source>
        <strain evidence="2 3">DSM 23054</strain>
    </source>
</reference>
<evidence type="ECO:0000313" key="2">
    <source>
        <dbReference type="EMBL" id="NBC72496.1"/>
    </source>
</evidence>
<keyword evidence="3" id="KW-1185">Reference proteome</keyword>
<protein>
    <recommendedName>
        <fullName evidence="4">Right handed beta helix domain-containing protein</fullName>
    </recommendedName>
</protein>